<evidence type="ECO:0000313" key="7">
    <source>
        <dbReference type="EMBL" id="KAJ7710432.1"/>
    </source>
</evidence>
<dbReference type="EMBL" id="JARKIE010000001">
    <property type="protein sequence ID" value="KAJ7710432.1"/>
    <property type="molecule type" value="Genomic_DNA"/>
</dbReference>
<organism evidence="7 8">
    <name type="scientific">Mycena rosella</name>
    <name type="common">Pink bonnet</name>
    <name type="synonym">Agaricus rosellus</name>
    <dbReference type="NCBI Taxonomy" id="1033263"/>
    <lineage>
        <taxon>Eukaryota</taxon>
        <taxon>Fungi</taxon>
        <taxon>Dikarya</taxon>
        <taxon>Basidiomycota</taxon>
        <taxon>Agaricomycotina</taxon>
        <taxon>Agaricomycetes</taxon>
        <taxon>Agaricomycetidae</taxon>
        <taxon>Agaricales</taxon>
        <taxon>Marasmiineae</taxon>
        <taxon>Mycenaceae</taxon>
        <taxon>Mycena</taxon>
    </lineage>
</organism>
<evidence type="ECO:0000313" key="8">
    <source>
        <dbReference type="Proteomes" id="UP001221757"/>
    </source>
</evidence>
<keyword evidence="5" id="KW-0186">Copper</keyword>
<protein>
    <recommendedName>
        <fullName evidence="5">Copper transport protein</fullName>
    </recommendedName>
</protein>
<comment type="caution">
    <text evidence="7">The sequence shown here is derived from an EMBL/GenBank/DDBJ whole genome shotgun (WGS) entry which is preliminary data.</text>
</comment>
<keyword evidence="3 5" id="KW-1133">Transmembrane helix</keyword>
<keyword evidence="5" id="KW-0406">Ion transport</keyword>
<sequence length="193" mass="20080">MSPSSTSTSMSLSLLCVGALLACAVPAHAAAANGMDMSMDDGMTLAAGTMMTTLHFTPISDTLWFAGWVPQSKGALAGACIGLFLLAIVERWVAAVRRMCEAQWAAAGRRAMKKSCDKDGEKKGVRARLSAPPFVAAHDVMRGAMQALGAALGYAFMLAVMTFQASFIISIVLGLGVGEMLFGRYGGNPTGAH</sequence>
<evidence type="ECO:0000256" key="1">
    <source>
        <dbReference type="ARBA" id="ARBA00004141"/>
    </source>
</evidence>
<keyword evidence="5" id="KW-0187">Copper transport</keyword>
<name>A0AAD7MCD3_MYCRO</name>
<evidence type="ECO:0000256" key="6">
    <source>
        <dbReference type="SAM" id="SignalP"/>
    </source>
</evidence>
<feature type="transmembrane region" description="Helical" evidence="5">
    <location>
        <begin position="74"/>
        <end position="93"/>
    </location>
</feature>
<evidence type="ECO:0000256" key="3">
    <source>
        <dbReference type="ARBA" id="ARBA00022989"/>
    </source>
</evidence>
<evidence type="ECO:0000256" key="2">
    <source>
        <dbReference type="ARBA" id="ARBA00022692"/>
    </source>
</evidence>
<evidence type="ECO:0000256" key="5">
    <source>
        <dbReference type="RuleBase" id="RU367022"/>
    </source>
</evidence>
<keyword evidence="5" id="KW-0813">Transport</keyword>
<reference evidence="7" key="1">
    <citation type="submission" date="2023-03" db="EMBL/GenBank/DDBJ databases">
        <title>Massive genome expansion in bonnet fungi (Mycena s.s.) driven by repeated elements and novel gene families across ecological guilds.</title>
        <authorList>
            <consortium name="Lawrence Berkeley National Laboratory"/>
            <person name="Harder C.B."/>
            <person name="Miyauchi S."/>
            <person name="Viragh M."/>
            <person name="Kuo A."/>
            <person name="Thoen E."/>
            <person name="Andreopoulos B."/>
            <person name="Lu D."/>
            <person name="Skrede I."/>
            <person name="Drula E."/>
            <person name="Henrissat B."/>
            <person name="Morin E."/>
            <person name="Kohler A."/>
            <person name="Barry K."/>
            <person name="LaButti K."/>
            <person name="Morin E."/>
            <person name="Salamov A."/>
            <person name="Lipzen A."/>
            <person name="Mereny Z."/>
            <person name="Hegedus B."/>
            <person name="Baldrian P."/>
            <person name="Stursova M."/>
            <person name="Weitz H."/>
            <person name="Taylor A."/>
            <person name="Grigoriev I.V."/>
            <person name="Nagy L.G."/>
            <person name="Martin F."/>
            <person name="Kauserud H."/>
        </authorList>
    </citation>
    <scope>NUCLEOTIDE SEQUENCE</scope>
    <source>
        <strain evidence="7">CBHHK067</strain>
    </source>
</reference>
<dbReference type="GO" id="GO:0005886">
    <property type="term" value="C:plasma membrane"/>
    <property type="evidence" value="ECO:0007669"/>
    <property type="project" value="TreeGrafter"/>
</dbReference>
<keyword evidence="6" id="KW-0732">Signal</keyword>
<feature type="signal peptide" evidence="6">
    <location>
        <begin position="1"/>
        <end position="29"/>
    </location>
</feature>
<dbReference type="GO" id="GO:0005375">
    <property type="term" value="F:copper ion transmembrane transporter activity"/>
    <property type="evidence" value="ECO:0007669"/>
    <property type="project" value="UniProtKB-UniRule"/>
</dbReference>
<keyword evidence="8" id="KW-1185">Reference proteome</keyword>
<comment type="subcellular location">
    <subcellularLocation>
        <location evidence="1 5">Membrane</location>
        <topology evidence="1 5">Multi-pass membrane protein</topology>
    </subcellularLocation>
</comment>
<dbReference type="PANTHER" id="PTHR12483">
    <property type="entry name" value="SOLUTE CARRIER FAMILY 31 COPPER TRANSPORTERS"/>
    <property type="match status" value="1"/>
</dbReference>
<evidence type="ECO:0000256" key="4">
    <source>
        <dbReference type="ARBA" id="ARBA00023136"/>
    </source>
</evidence>
<feature type="chain" id="PRO_5042055148" description="Copper transport protein" evidence="6">
    <location>
        <begin position="30"/>
        <end position="193"/>
    </location>
</feature>
<gene>
    <name evidence="7" type="ORF">B0H17DRAFT_1027060</name>
</gene>
<dbReference type="Pfam" id="PF04145">
    <property type="entry name" value="Ctr"/>
    <property type="match status" value="1"/>
</dbReference>
<dbReference type="PANTHER" id="PTHR12483:SF27">
    <property type="entry name" value="COPPER TRANSPORT PROTEIN CTR1"/>
    <property type="match status" value="1"/>
</dbReference>
<feature type="transmembrane region" description="Helical" evidence="5">
    <location>
        <begin position="151"/>
        <end position="175"/>
    </location>
</feature>
<comment type="similarity">
    <text evidence="5">Belongs to the copper transporter (Ctr) (TC 1.A.56) family. SLC31A subfamily.</text>
</comment>
<dbReference type="InterPro" id="IPR007274">
    <property type="entry name" value="Cop_transporter"/>
</dbReference>
<keyword evidence="4 5" id="KW-0472">Membrane</keyword>
<keyword evidence="2 5" id="KW-0812">Transmembrane</keyword>
<dbReference type="Proteomes" id="UP001221757">
    <property type="component" value="Unassembled WGS sequence"/>
</dbReference>
<proteinExistence type="inferred from homology"/>
<accession>A0AAD7MCD3</accession>
<dbReference type="AlphaFoldDB" id="A0AAD7MCD3"/>